<proteinExistence type="predicted"/>
<dbReference type="Proteomes" id="UP000054270">
    <property type="component" value="Unassembled WGS sequence"/>
</dbReference>
<name>A0A0D2LSS6_HYPSF</name>
<organism evidence="2 3">
    <name type="scientific">Hypholoma sublateritium (strain FD-334 SS-4)</name>
    <dbReference type="NCBI Taxonomy" id="945553"/>
    <lineage>
        <taxon>Eukaryota</taxon>
        <taxon>Fungi</taxon>
        <taxon>Dikarya</taxon>
        <taxon>Basidiomycota</taxon>
        <taxon>Agaricomycotina</taxon>
        <taxon>Agaricomycetes</taxon>
        <taxon>Agaricomycetidae</taxon>
        <taxon>Agaricales</taxon>
        <taxon>Agaricineae</taxon>
        <taxon>Strophariaceae</taxon>
        <taxon>Hypholoma</taxon>
    </lineage>
</organism>
<evidence type="ECO:0000313" key="3">
    <source>
        <dbReference type="Proteomes" id="UP000054270"/>
    </source>
</evidence>
<accession>A0A0D2LSS6</accession>
<dbReference type="EMBL" id="KN817707">
    <property type="protein sequence ID" value="KJA13898.1"/>
    <property type="molecule type" value="Genomic_DNA"/>
</dbReference>
<gene>
    <name evidence="2" type="ORF">HYPSUDRAFT_209174</name>
</gene>
<sequence>MVVDTASPSPPSSPPPCRRRHHHPPVAAVITTSPSPPSSTPRRLAAAAIVTASPPLSPPRHHRHRRHHLPPATAAVTAPLSLSTSACAHVPFLHSPSLVASAPSVHLMATPTGASAFPPTLSLPRFHFAVAVTAPAAVFRIRGLATVALASPMSRLYARGNNPAVVASLSTRRMYF</sequence>
<evidence type="ECO:0000256" key="1">
    <source>
        <dbReference type="SAM" id="MobiDB-lite"/>
    </source>
</evidence>
<protein>
    <submittedName>
        <fullName evidence="2">Uncharacterized protein</fullName>
    </submittedName>
</protein>
<feature type="region of interest" description="Disordered" evidence="1">
    <location>
        <begin position="1"/>
        <end position="43"/>
    </location>
</feature>
<dbReference type="AlphaFoldDB" id="A0A0D2LSS6"/>
<keyword evidence="3" id="KW-1185">Reference proteome</keyword>
<reference evidence="3" key="1">
    <citation type="submission" date="2014-04" db="EMBL/GenBank/DDBJ databases">
        <title>Evolutionary Origins and Diversification of the Mycorrhizal Mutualists.</title>
        <authorList>
            <consortium name="DOE Joint Genome Institute"/>
            <consortium name="Mycorrhizal Genomics Consortium"/>
            <person name="Kohler A."/>
            <person name="Kuo A."/>
            <person name="Nagy L.G."/>
            <person name="Floudas D."/>
            <person name="Copeland A."/>
            <person name="Barry K.W."/>
            <person name="Cichocki N."/>
            <person name="Veneault-Fourrey C."/>
            <person name="LaButti K."/>
            <person name="Lindquist E.A."/>
            <person name="Lipzen A."/>
            <person name="Lundell T."/>
            <person name="Morin E."/>
            <person name="Murat C."/>
            <person name="Riley R."/>
            <person name="Ohm R."/>
            <person name="Sun H."/>
            <person name="Tunlid A."/>
            <person name="Henrissat B."/>
            <person name="Grigoriev I.V."/>
            <person name="Hibbett D.S."/>
            <person name="Martin F."/>
        </authorList>
    </citation>
    <scope>NUCLEOTIDE SEQUENCE [LARGE SCALE GENOMIC DNA]</scope>
    <source>
        <strain evidence="3">FD-334 SS-4</strain>
    </source>
</reference>
<evidence type="ECO:0000313" key="2">
    <source>
        <dbReference type="EMBL" id="KJA13898.1"/>
    </source>
</evidence>